<reference evidence="7 8" key="1">
    <citation type="submission" date="2024-06" db="EMBL/GenBank/DDBJ databases">
        <title>A chromosome level genome sequence of Diviner's sage (Salvia divinorum).</title>
        <authorList>
            <person name="Ford S.A."/>
            <person name="Ro D.-K."/>
            <person name="Ness R.W."/>
            <person name="Phillips M.A."/>
        </authorList>
    </citation>
    <scope>NUCLEOTIDE SEQUENCE [LARGE SCALE GENOMIC DNA]</scope>
    <source>
        <strain evidence="7">SAF-2024a</strain>
        <tissue evidence="7">Leaf</tissue>
    </source>
</reference>
<sequence>MAGFPQDYEIHASELIKLWVAEGFIAQRNEPEIIEMVAEECLEDLIKQSLVLVTSRKSDGKIRSCRLHSMVWDFCARQAGLKKFLLPIMNYFPNPILRRNDRSYWDLGQVFELVHLTYLASNIPDSIVPPAIAKLQNLQTLIIYRYGVHLPVEIWNLRKLRHLIAFSFHPLLLPEGATPSLENLQTFSMATNFVCYFGNLIHLLQLEKQKLEVHCSFVPHLDNLVFPPSLVKLELVGGWISWNDMTIVGSLPNLQVLKLKNQACFGENWETIEGEFDNLISLLIDESNLKCWTTKSCHFPRLQFLMLHRCPYLDEIPNDIGEIPALQLIEIDDHNQSLLYSAKRIQEVQRESWGNEDLKVIVKRS</sequence>
<comment type="caution">
    <text evidence="7">The sequence shown here is derived from an EMBL/GenBank/DDBJ whole genome shotgun (WGS) entry which is preliminary data.</text>
</comment>
<dbReference type="EMBL" id="JBEAFC010000008">
    <property type="protein sequence ID" value="KAL1546804.1"/>
    <property type="molecule type" value="Genomic_DNA"/>
</dbReference>
<proteinExistence type="predicted"/>
<dbReference type="AlphaFoldDB" id="A0ABD1GUT4"/>
<keyword evidence="8" id="KW-1185">Reference proteome</keyword>
<accession>A0ABD1GUT4</accession>
<dbReference type="Pfam" id="PF23598">
    <property type="entry name" value="LRR_14"/>
    <property type="match status" value="1"/>
</dbReference>
<gene>
    <name evidence="7" type="ORF">AAHA92_23353</name>
</gene>
<keyword evidence="1" id="KW-0677">Repeat</keyword>
<dbReference type="Pfam" id="PF23559">
    <property type="entry name" value="WHD_DRP"/>
    <property type="match status" value="1"/>
</dbReference>
<dbReference type="SUPFAM" id="SSF52058">
    <property type="entry name" value="L domain-like"/>
    <property type="match status" value="1"/>
</dbReference>
<keyword evidence="2" id="KW-0547">Nucleotide-binding</keyword>
<evidence type="ECO:0000259" key="6">
    <source>
        <dbReference type="Pfam" id="PF23598"/>
    </source>
</evidence>
<dbReference type="InterPro" id="IPR032675">
    <property type="entry name" value="LRR_dom_sf"/>
</dbReference>
<dbReference type="Gene3D" id="1.10.10.10">
    <property type="entry name" value="Winged helix-like DNA-binding domain superfamily/Winged helix DNA-binding domain"/>
    <property type="match status" value="1"/>
</dbReference>
<dbReference type="GO" id="GO:0006952">
    <property type="term" value="P:defense response"/>
    <property type="evidence" value="ECO:0007669"/>
    <property type="project" value="UniProtKB-KW"/>
</dbReference>
<organism evidence="7 8">
    <name type="scientific">Salvia divinorum</name>
    <name type="common">Maria pastora</name>
    <name type="synonym">Diviner's sage</name>
    <dbReference type="NCBI Taxonomy" id="28513"/>
    <lineage>
        <taxon>Eukaryota</taxon>
        <taxon>Viridiplantae</taxon>
        <taxon>Streptophyta</taxon>
        <taxon>Embryophyta</taxon>
        <taxon>Tracheophyta</taxon>
        <taxon>Spermatophyta</taxon>
        <taxon>Magnoliopsida</taxon>
        <taxon>eudicotyledons</taxon>
        <taxon>Gunneridae</taxon>
        <taxon>Pentapetalae</taxon>
        <taxon>asterids</taxon>
        <taxon>lamiids</taxon>
        <taxon>Lamiales</taxon>
        <taxon>Lamiaceae</taxon>
        <taxon>Nepetoideae</taxon>
        <taxon>Mentheae</taxon>
        <taxon>Salviinae</taxon>
        <taxon>Salvia</taxon>
        <taxon>Salvia subgen. Calosphace</taxon>
    </lineage>
</organism>
<dbReference type="Proteomes" id="UP001567538">
    <property type="component" value="Unassembled WGS sequence"/>
</dbReference>
<dbReference type="InterPro" id="IPR058922">
    <property type="entry name" value="WHD_DRP"/>
</dbReference>
<evidence type="ECO:0000256" key="1">
    <source>
        <dbReference type="ARBA" id="ARBA00022737"/>
    </source>
</evidence>
<dbReference type="InterPro" id="IPR036388">
    <property type="entry name" value="WH-like_DNA-bd_sf"/>
</dbReference>
<evidence type="ECO:0000259" key="5">
    <source>
        <dbReference type="Pfam" id="PF23559"/>
    </source>
</evidence>
<dbReference type="PANTHER" id="PTHR15140">
    <property type="entry name" value="TUBULIN-SPECIFIC CHAPERONE E"/>
    <property type="match status" value="1"/>
</dbReference>
<keyword evidence="4" id="KW-0067">ATP-binding</keyword>
<evidence type="ECO:0000256" key="2">
    <source>
        <dbReference type="ARBA" id="ARBA00022741"/>
    </source>
</evidence>
<dbReference type="PANTHER" id="PTHR15140:SF37">
    <property type="entry name" value="UBIQUITIN-LIKE DOMAIN-CONTAINING PROTEIN"/>
    <property type="match status" value="1"/>
</dbReference>
<evidence type="ECO:0000256" key="3">
    <source>
        <dbReference type="ARBA" id="ARBA00022821"/>
    </source>
</evidence>
<evidence type="ECO:0000313" key="8">
    <source>
        <dbReference type="Proteomes" id="UP001567538"/>
    </source>
</evidence>
<evidence type="ECO:0000313" key="7">
    <source>
        <dbReference type="EMBL" id="KAL1546804.1"/>
    </source>
</evidence>
<feature type="domain" description="Disease resistance protein winged helix" evidence="5">
    <location>
        <begin position="4"/>
        <end position="74"/>
    </location>
</feature>
<name>A0ABD1GUT4_SALDI</name>
<protein>
    <submittedName>
        <fullName evidence="7">Late blight resistance protein R1B-16</fullName>
    </submittedName>
</protein>
<feature type="domain" description="Disease resistance R13L4/SHOC-2-like LRR" evidence="6">
    <location>
        <begin position="105"/>
        <end position="207"/>
    </location>
</feature>
<keyword evidence="3" id="KW-0611">Plant defense</keyword>
<dbReference type="InterPro" id="IPR055414">
    <property type="entry name" value="LRR_R13L4/SHOC2-like"/>
</dbReference>
<evidence type="ECO:0000256" key="4">
    <source>
        <dbReference type="ARBA" id="ARBA00022840"/>
    </source>
</evidence>
<dbReference type="Gene3D" id="3.80.10.10">
    <property type="entry name" value="Ribonuclease Inhibitor"/>
    <property type="match status" value="1"/>
</dbReference>